<dbReference type="Ensembl" id="ENSSORT00005012478.1">
    <property type="protein sequence ID" value="ENSSORP00005012085.1"/>
    <property type="gene ID" value="ENSSORG00005006399.1"/>
</dbReference>
<evidence type="ECO:0000313" key="3">
    <source>
        <dbReference type="Proteomes" id="UP000472271"/>
    </source>
</evidence>
<dbReference type="AlphaFoldDB" id="A0A672Z5G9"/>
<reference evidence="2" key="1">
    <citation type="submission" date="2019-06" db="EMBL/GenBank/DDBJ databases">
        <authorList>
            <consortium name="Wellcome Sanger Institute Data Sharing"/>
        </authorList>
    </citation>
    <scope>NUCLEOTIDE SEQUENCE [LARGE SCALE GENOMIC DNA]</scope>
</reference>
<keyword evidence="3" id="KW-1185">Reference proteome</keyword>
<dbReference type="InParanoid" id="A0A672Z5G9"/>
<reference evidence="2" key="2">
    <citation type="submission" date="2025-08" db="UniProtKB">
        <authorList>
            <consortium name="Ensembl"/>
        </authorList>
    </citation>
    <scope>IDENTIFICATION</scope>
</reference>
<feature type="transmembrane region" description="Helical" evidence="1">
    <location>
        <begin position="12"/>
        <end position="32"/>
    </location>
</feature>
<dbReference type="Proteomes" id="UP000472271">
    <property type="component" value="Chromosome 12"/>
</dbReference>
<dbReference type="Pfam" id="PF17061">
    <property type="entry name" value="PARM"/>
    <property type="match status" value="1"/>
</dbReference>
<keyword evidence="1" id="KW-0812">Transmembrane</keyword>
<proteinExistence type="predicted"/>
<evidence type="ECO:0000313" key="2">
    <source>
        <dbReference type="Ensembl" id="ENSSORP00005012085.1"/>
    </source>
</evidence>
<dbReference type="GO" id="GO:0005794">
    <property type="term" value="C:Golgi apparatus"/>
    <property type="evidence" value="ECO:0007669"/>
    <property type="project" value="TreeGrafter"/>
</dbReference>
<name>A0A672Z5G9_9TELE</name>
<keyword evidence="1" id="KW-0472">Membrane</keyword>
<dbReference type="PANTHER" id="PTHR35453">
    <property type="entry name" value="PROSTATE ANDROGEN-REGULATED MUCIN-LIKE PROTEIN 1"/>
    <property type="match status" value="1"/>
</dbReference>
<sequence length="61" mass="6884">MVFRQLLQRGIAAIICVFIATVLLVLGGIYYYKFRRTSYGPLLDASDYSALGNFSNPMYDP</sequence>
<dbReference type="InterPro" id="IPR031431">
    <property type="entry name" value="PARM1"/>
</dbReference>
<keyword evidence="1" id="KW-1133">Transmembrane helix</keyword>
<organism evidence="2 3">
    <name type="scientific">Sphaeramia orbicularis</name>
    <name type="common">orbiculate cardinalfish</name>
    <dbReference type="NCBI Taxonomy" id="375764"/>
    <lineage>
        <taxon>Eukaryota</taxon>
        <taxon>Metazoa</taxon>
        <taxon>Chordata</taxon>
        <taxon>Craniata</taxon>
        <taxon>Vertebrata</taxon>
        <taxon>Euteleostomi</taxon>
        <taxon>Actinopterygii</taxon>
        <taxon>Neopterygii</taxon>
        <taxon>Teleostei</taxon>
        <taxon>Neoteleostei</taxon>
        <taxon>Acanthomorphata</taxon>
        <taxon>Gobiaria</taxon>
        <taxon>Kurtiformes</taxon>
        <taxon>Apogonoidei</taxon>
        <taxon>Apogonidae</taxon>
        <taxon>Apogoninae</taxon>
        <taxon>Sphaeramia</taxon>
    </lineage>
</organism>
<dbReference type="GO" id="GO:0005770">
    <property type="term" value="C:late endosome"/>
    <property type="evidence" value="ECO:0007669"/>
    <property type="project" value="TreeGrafter"/>
</dbReference>
<dbReference type="GO" id="GO:0005886">
    <property type="term" value="C:plasma membrane"/>
    <property type="evidence" value="ECO:0007669"/>
    <property type="project" value="TreeGrafter"/>
</dbReference>
<dbReference type="PANTHER" id="PTHR35453:SF1">
    <property type="entry name" value="PROSTATE ANDROGEN-REGULATED MUCIN-LIKE PROTEIN 1"/>
    <property type="match status" value="1"/>
</dbReference>
<reference evidence="2" key="3">
    <citation type="submission" date="2025-09" db="UniProtKB">
        <authorList>
            <consortium name="Ensembl"/>
        </authorList>
    </citation>
    <scope>IDENTIFICATION</scope>
</reference>
<dbReference type="GO" id="GO:0005769">
    <property type="term" value="C:early endosome"/>
    <property type="evidence" value="ECO:0007669"/>
    <property type="project" value="TreeGrafter"/>
</dbReference>
<protein>
    <submittedName>
        <fullName evidence="2">Uncharacterized protein</fullName>
    </submittedName>
</protein>
<evidence type="ECO:0000256" key="1">
    <source>
        <dbReference type="SAM" id="Phobius"/>
    </source>
</evidence>
<accession>A0A672Z5G9</accession>